<dbReference type="SUPFAM" id="SSF117839">
    <property type="entry name" value="WWE domain"/>
    <property type="match status" value="1"/>
</dbReference>
<gene>
    <name evidence="6" type="ORF">MGAL_10B039495</name>
</gene>
<keyword evidence="1" id="KW-0175">Coiled coil</keyword>
<feature type="domain" description="WWE" evidence="4">
    <location>
        <begin position="1166"/>
        <end position="1244"/>
    </location>
</feature>
<dbReference type="PROSITE" id="PS50234">
    <property type="entry name" value="VWFA"/>
    <property type="match status" value="1"/>
</dbReference>
<feature type="region of interest" description="Disordered" evidence="2">
    <location>
        <begin position="156"/>
        <end position="190"/>
    </location>
</feature>
<feature type="compositionally biased region" description="Basic and acidic residues" evidence="2">
    <location>
        <begin position="228"/>
        <end position="237"/>
    </location>
</feature>
<dbReference type="SUPFAM" id="SSF53300">
    <property type="entry name" value="vWA-like"/>
    <property type="match status" value="1"/>
</dbReference>
<feature type="region of interest" description="Disordered" evidence="2">
    <location>
        <begin position="1057"/>
        <end position="1173"/>
    </location>
</feature>
<feature type="compositionally biased region" description="Basic residues" evidence="2">
    <location>
        <begin position="450"/>
        <end position="461"/>
    </location>
</feature>
<feature type="compositionally biased region" description="Polar residues" evidence="2">
    <location>
        <begin position="1058"/>
        <end position="1073"/>
    </location>
</feature>
<name>A0A8B6FMF5_MYTGA</name>
<dbReference type="Proteomes" id="UP000596742">
    <property type="component" value="Unassembled WGS sequence"/>
</dbReference>
<feature type="compositionally biased region" description="Polar residues" evidence="2">
    <location>
        <begin position="88"/>
        <end position="98"/>
    </location>
</feature>
<feature type="region of interest" description="Disordered" evidence="2">
    <location>
        <begin position="228"/>
        <end position="248"/>
    </location>
</feature>
<accession>A0A8B6FMF5</accession>
<dbReference type="Gene3D" id="2.30.30.40">
    <property type="entry name" value="SH3 Domains"/>
    <property type="match status" value="2"/>
</dbReference>
<evidence type="ECO:0000313" key="6">
    <source>
        <dbReference type="EMBL" id="VDI51128.1"/>
    </source>
</evidence>
<dbReference type="InterPro" id="IPR002035">
    <property type="entry name" value="VWF_A"/>
</dbReference>
<dbReference type="EMBL" id="UYJE01007032">
    <property type="protein sequence ID" value="VDI51128.1"/>
    <property type="molecule type" value="Genomic_DNA"/>
</dbReference>
<proteinExistence type="predicted"/>
<feature type="compositionally biased region" description="Polar residues" evidence="2">
    <location>
        <begin position="1129"/>
        <end position="1140"/>
    </location>
</feature>
<dbReference type="PROSITE" id="PS51416">
    <property type="entry name" value="MIB_HERC2"/>
    <property type="match status" value="2"/>
</dbReference>
<feature type="compositionally biased region" description="Low complexity" evidence="2">
    <location>
        <begin position="166"/>
        <end position="177"/>
    </location>
</feature>
<dbReference type="CDD" id="cd00198">
    <property type="entry name" value="vWFA"/>
    <property type="match status" value="1"/>
</dbReference>
<dbReference type="GO" id="GO:0004842">
    <property type="term" value="F:ubiquitin-protein transferase activity"/>
    <property type="evidence" value="ECO:0007669"/>
    <property type="project" value="InterPro"/>
</dbReference>
<dbReference type="AlphaFoldDB" id="A0A8B6FMF5"/>
<feature type="compositionally biased region" description="Low complexity" evidence="2">
    <location>
        <begin position="53"/>
        <end position="74"/>
    </location>
</feature>
<dbReference type="InterPro" id="IPR037197">
    <property type="entry name" value="WWE_dom_sf"/>
</dbReference>
<feature type="compositionally biased region" description="Basic and acidic residues" evidence="2">
    <location>
        <begin position="1074"/>
        <end position="1089"/>
    </location>
</feature>
<dbReference type="Gene3D" id="3.30.720.50">
    <property type="match status" value="1"/>
</dbReference>
<dbReference type="Gene3D" id="3.40.50.410">
    <property type="entry name" value="von Willebrand factor, type A domain"/>
    <property type="match status" value="1"/>
</dbReference>
<dbReference type="SMART" id="SM00327">
    <property type="entry name" value="VWA"/>
    <property type="match status" value="1"/>
</dbReference>
<keyword evidence="7" id="KW-1185">Reference proteome</keyword>
<evidence type="ECO:0000256" key="2">
    <source>
        <dbReference type="SAM" id="MobiDB-lite"/>
    </source>
</evidence>
<dbReference type="InterPro" id="IPR004170">
    <property type="entry name" value="WWE_dom"/>
</dbReference>
<feature type="region of interest" description="Disordered" evidence="2">
    <location>
        <begin position="383"/>
        <end position="546"/>
    </location>
</feature>
<evidence type="ECO:0000259" key="5">
    <source>
        <dbReference type="PROSITE" id="PS51416"/>
    </source>
</evidence>
<feature type="compositionally biased region" description="Polar residues" evidence="2">
    <location>
        <begin position="1090"/>
        <end position="1101"/>
    </location>
</feature>
<feature type="compositionally biased region" description="Polar residues" evidence="2">
    <location>
        <begin position="473"/>
        <end position="485"/>
    </location>
</feature>
<evidence type="ECO:0000259" key="3">
    <source>
        <dbReference type="PROSITE" id="PS50234"/>
    </source>
</evidence>
<dbReference type="SUPFAM" id="SSF159034">
    <property type="entry name" value="Mib/herc2 domain-like"/>
    <property type="match status" value="2"/>
</dbReference>
<evidence type="ECO:0008006" key="8">
    <source>
        <dbReference type="Google" id="ProtNLM"/>
    </source>
</evidence>
<dbReference type="GO" id="GO:0016567">
    <property type="term" value="P:protein ubiquitination"/>
    <property type="evidence" value="ECO:0007669"/>
    <property type="project" value="InterPro"/>
</dbReference>
<feature type="coiled-coil region" evidence="1">
    <location>
        <begin position="266"/>
        <end position="293"/>
    </location>
</feature>
<evidence type="ECO:0000256" key="1">
    <source>
        <dbReference type="SAM" id="Coils"/>
    </source>
</evidence>
<dbReference type="InterPro" id="IPR036465">
    <property type="entry name" value="vWFA_dom_sf"/>
</dbReference>
<organism evidence="6 7">
    <name type="scientific">Mytilus galloprovincialis</name>
    <name type="common">Mediterranean mussel</name>
    <dbReference type="NCBI Taxonomy" id="29158"/>
    <lineage>
        <taxon>Eukaryota</taxon>
        <taxon>Metazoa</taxon>
        <taxon>Spiralia</taxon>
        <taxon>Lophotrochozoa</taxon>
        <taxon>Mollusca</taxon>
        <taxon>Bivalvia</taxon>
        <taxon>Autobranchia</taxon>
        <taxon>Pteriomorphia</taxon>
        <taxon>Mytilida</taxon>
        <taxon>Mytiloidea</taxon>
        <taxon>Mytilidae</taxon>
        <taxon>Mytilinae</taxon>
        <taxon>Mytilus</taxon>
    </lineage>
</organism>
<evidence type="ECO:0000259" key="4">
    <source>
        <dbReference type="PROSITE" id="PS50918"/>
    </source>
</evidence>
<feature type="region of interest" description="Disordered" evidence="2">
    <location>
        <begin position="1"/>
        <end position="104"/>
    </location>
</feature>
<feature type="domain" description="MIB/HERC2" evidence="5">
    <location>
        <begin position="942"/>
        <end position="1015"/>
    </location>
</feature>
<feature type="domain" description="MIB/HERC2" evidence="5">
    <location>
        <begin position="871"/>
        <end position="941"/>
    </location>
</feature>
<dbReference type="Pfam" id="PF13519">
    <property type="entry name" value="VWA_2"/>
    <property type="match status" value="1"/>
</dbReference>
<dbReference type="InterPro" id="IPR010606">
    <property type="entry name" value="Mib_Herc2"/>
</dbReference>
<comment type="caution">
    <text evidence="6">The sequence shown here is derived from an EMBL/GenBank/DDBJ whole genome shotgun (WGS) entry which is preliminary data.</text>
</comment>
<dbReference type="OrthoDB" id="6128786at2759"/>
<feature type="compositionally biased region" description="Basic and acidic residues" evidence="2">
    <location>
        <begin position="488"/>
        <end position="497"/>
    </location>
</feature>
<feature type="compositionally biased region" description="Basic and acidic residues" evidence="2">
    <location>
        <begin position="1115"/>
        <end position="1128"/>
    </location>
</feature>
<reference evidence="6" key="1">
    <citation type="submission" date="2018-11" db="EMBL/GenBank/DDBJ databases">
        <authorList>
            <person name="Alioto T."/>
            <person name="Alioto T."/>
        </authorList>
    </citation>
    <scope>NUCLEOTIDE SEQUENCE</scope>
</reference>
<feature type="compositionally biased region" description="Polar residues" evidence="2">
    <location>
        <begin position="513"/>
        <end position="522"/>
    </location>
</feature>
<feature type="compositionally biased region" description="Polar residues" evidence="2">
    <location>
        <begin position="178"/>
        <end position="188"/>
    </location>
</feature>
<dbReference type="InterPro" id="IPR037252">
    <property type="entry name" value="Mib_Herc2_sf"/>
</dbReference>
<dbReference type="PROSITE" id="PS50918">
    <property type="entry name" value="WWE"/>
    <property type="match status" value="1"/>
</dbReference>
<feature type="domain" description="VWFA" evidence="3">
    <location>
        <begin position="600"/>
        <end position="759"/>
    </location>
</feature>
<protein>
    <recommendedName>
        <fullName evidence="8">MIB/HERC2 domain-containing protein</fullName>
    </recommendedName>
</protein>
<feature type="compositionally biased region" description="Basic and acidic residues" evidence="2">
    <location>
        <begin position="1"/>
        <end position="10"/>
    </location>
</feature>
<dbReference type="Pfam" id="PF06701">
    <property type="entry name" value="MIB_HERC2"/>
    <property type="match status" value="1"/>
</dbReference>
<dbReference type="Pfam" id="PF02825">
    <property type="entry name" value="WWE"/>
    <property type="match status" value="1"/>
</dbReference>
<sequence>MGDQQSKDLEGQQAGLVNSEEHPEENVPYPPQHNYNRRNVHGNTIPNGYMFDSGGESDTQSSSSSSGARPKYSGLMSPRESITDKYIGSQSKNMSGFSESVPDLSEKSAKNDWSRIRDVREGYKSKDDNFTPHRKTFRSNKNFIGQRSVNNPHAHMSVMESNSPAQKQQHSQSLRQQNITSPNSSQWGHTVFPHKSVEASKVGLSGSQQVFSNSASVRVNHKKEYTVEQEPVREQHRTSQKPKVNSSTVSMNNINHVNVQEAWSQFQQMQQSLEQLQQSSNEILQDLDNEERENEEWISVINKRATGIENRLLRIEEKTKDDELTLQQLADLVKTIGGKFDDIEDILNTLSIPNDCDHVNNVEQLNDESASENVSVMFVSEEVSPLTVSEPMPDGTVSEPMSGGGKEEPDNVEEELQDINIDYSSLPNISKDNRGYKQRCTGKSDDNRRQIRKDRKNKNKNAKTTSERDHEQSVQSRSGASSPNVTVRKKETKEASKSSEQTNSPAKQRKKQQPTTLHQITSPGRPPVVKESKPSLASSYSLPDDRDDYRNLAVLASGEQVLPSMQQETIPNADKFWMGLVEREKEAAEKSSLPKGDGEDTYLILDTSASMEGQPFSDLMKTARTFLNGLCKNAQLTQENVCIVEVGKATRVLVHKTNNRDKLLSCLGQLRQGGMSPVTGALLLIEGIIARNPAPKKVVVISDGKMTPVHIKSGKDLPDLHNEQLKIQLKILGHNMRALNTRIFFVPVGPYDSSLMEGLIKDTRGDEVLPANISRLYNWTRNTILAIKLAADCRKQHPGISIDNEQFRSVIERAGSECQIGPEDISLEVLDDGVGRVCIKSRGSVGAIDDLQEVNDMMKVAVETEQTGCSYIECDANMPPIGTRIRRGPDWRWDNQDLEMPGTVVSHTKTGQIWVEWDFGNINRYRYGVEGCYDVVTTEDPRLLEDDQVIAVGCVVRRSSGWKDGHTEDGGPGKTGSVFIVHDDGTVQVRWSNGKMGRYQCGFDGKSEVEICDPFNQSQLDSLPLAAGGEPAPNVLPKEEEELEEDPMVAEMNRKNALRSQEVSSQHTEISDNIQRDKQASGSKLKEKAQASSKQSIINDQSSDDNMRVQPDQVRSSDIRTDRPRDNIKSSQRGGQTPQNERSRPNLRLDIPKSGSSDSIDKTGIDEIPEISIASPGEGRWQYRDGYGGWKAYSKEQNDKLEKAYCHNPKGVSLITVGKSQYRIMFSKFKQVNLKTKEMIDVRRNVSSL</sequence>
<dbReference type="GO" id="GO:0046872">
    <property type="term" value="F:metal ion binding"/>
    <property type="evidence" value="ECO:0007669"/>
    <property type="project" value="InterPro"/>
</dbReference>
<evidence type="ECO:0000313" key="7">
    <source>
        <dbReference type="Proteomes" id="UP000596742"/>
    </source>
</evidence>